<dbReference type="InterPro" id="IPR008841">
    <property type="entry name" value="Siphovirus-type_tail_N"/>
</dbReference>
<comment type="caution">
    <text evidence="3">The sequence shown here is derived from an EMBL/GenBank/DDBJ whole genome shotgun (WGS) entry which is preliminary data.</text>
</comment>
<feature type="domain" description="Siphovirus-type tail component RIFT-related" evidence="1">
    <location>
        <begin position="26"/>
        <end position="110"/>
    </location>
</feature>
<dbReference type="NCBIfam" id="TIGR01633">
    <property type="entry name" value="phi3626_gp14_N"/>
    <property type="match status" value="1"/>
</dbReference>
<dbReference type="AlphaFoldDB" id="A0A162DNS2"/>
<reference evidence="3" key="1">
    <citation type="submission" date="2016-02" db="EMBL/GenBank/DDBJ databases">
        <title>Genome sequence of Bacillus trypoxylicola KCTC 13244(T).</title>
        <authorList>
            <person name="Jeong H."/>
            <person name="Park S.-H."/>
            <person name="Choi S.-K."/>
        </authorList>
    </citation>
    <scope>NUCLEOTIDE SEQUENCE [LARGE SCALE GENOMIC DNA]</scope>
    <source>
        <strain evidence="3">KCTC 13244</strain>
    </source>
</reference>
<dbReference type="Pfam" id="PF22768">
    <property type="entry name" value="SPP1_Dit"/>
    <property type="match status" value="1"/>
</dbReference>
<organism evidence="3 4">
    <name type="scientific">Alkalihalobacillus trypoxylicola</name>
    <dbReference type="NCBI Taxonomy" id="519424"/>
    <lineage>
        <taxon>Bacteria</taxon>
        <taxon>Bacillati</taxon>
        <taxon>Bacillota</taxon>
        <taxon>Bacilli</taxon>
        <taxon>Bacillales</taxon>
        <taxon>Bacillaceae</taxon>
        <taxon>Alkalihalobacillus</taxon>
    </lineage>
</organism>
<dbReference type="STRING" id="519424.AZF04_19845"/>
<evidence type="ECO:0000313" key="3">
    <source>
        <dbReference type="EMBL" id="KYG30419.1"/>
    </source>
</evidence>
<evidence type="ECO:0000259" key="1">
    <source>
        <dbReference type="Pfam" id="PF05709"/>
    </source>
</evidence>
<feature type="domain" description="Siphovirus-type tail component C-terminal" evidence="2">
    <location>
        <begin position="136"/>
        <end position="227"/>
    </location>
</feature>
<dbReference type="Gene3D" id="2.60.120.860">
    <property type="match status" value="1"/>
</dbReference>
<evidence type="ECO:0000313" key="4">
    <source>
        <dbReference type="Proteomes" id="UP000075806"/>
    </source>
</evidence>
<protein>
    <recommendedName>
        <fullName evidence="5">Phage tail protein</fullName>
    </recommendedName>
</protein>
<gene>
    <name evidence="3" type="ORF">AZF04_19845</name>
</gene>
<keyword evidence="4" id="KW-1185">Reference proteome</keyword>
<sequence length="228" mass="27007">MRFNGIEKEYIRVMKELYRPPTPPIEYMVGEGFSGDRIRKRSFLGMDLQVPIVLTKNPESIKEDLSNWLVHEQPKPLVFKDHPERYYLAIYRGMDLNEDYQFAKGTVTFYLPEGYRFGPHQEIEIGGQNIGYKVLGQASMPWTSQTIFKEDTSEFFIEKNQSEKLICHYHFKENDRLEINSIKRQVLVNGENKPYILSIHSNWFELTPGLNHLVANHRTFLNYTERYF</sequence>
<dbReference type="Gene3D" id="2.40.30.200">
    <property type="match status" value="1"/>
</dbReference>
<dbReference type="Proteomes" id="UP000075806">
    <property type="component" value="Unassembled WGS sequence"/>
</dbReference>
<evidence type="ECO:0008006" key="5">
    <source>
        <dbReference type="Google" id="ProtNLM"/>
    </source>
</evidence>
<dbReference type="EMBL" id="LTAO01000020">
    <property type="protein sequence ID" value="KYG30419.1"/>
    <property type="molecule type" value="Genomic_DNA"/>
</dbReference>
<dbReference type="InterPro" id="IPR054738">
    <property type="entry name" value="Siphovirus-type_tail_C"/>
</dbReference>
<evidence type="ECO:0000259" key="2">
    <source>
        <dbReference type="Pfam" id="PF22768"/>
    </source>
</evidence>
<name>A0A162DNS2_9BACI</name>
<dbReference type="Pfam" id="PF05709">
    <property type="entry name" value="Sipho_tail"/>
    <property type="match status" value="1"/>
</dbReference>
<dbReference type="OrthoDB" id="3078561at2"/>
<proteinExistence type="predicted"/>
<dbReference type="InterPro" id="IPR006520">
    <property type="entry name" value="Dit_BPSPP_N"/>
</dbReference>
<accession>A0A162DNS2</accession>
<dbReference type="RefSeq" id="WP_061948994.1">
    <property type="nucleotide sequence ID" value="NZ_LTAO01000020.1"/>
</dbReference>